<sequence>MITVIGVRFRTAGKIYYFDPEDVKYEAGDHVIVETARGIEYGEVIYSNRELDDKEVVYPLKKVMRMATKEDADKVKENKVKEKEAFFICKHKIIKHNLNMKLIDVEYTFDNNKILFYFTSDERVDFRELVKDLAAVFRTRIELRQIGVRDETKMQGGIGICGRNLCCNKFLSDFQPVSIKMAKDQSLSLNPIKISGICGRLMCCLKYEEDVYVEIRGRLPEVGDFVQTPDGRGEVLSVNVLREQVKAAVKRKDKDEKEAITYSLSDIKILTRKKKSCGGCGSNNGCSSGCGNGGCCSSSEDKEFENFDFSKLE</sequence>
<keyword evidence="4" id="KW-1185">Reference proteome</keyword>
<dbReference type="AlphaFoldDB" id="A0A926ENJ0"/>
<feature type="region of interest" description="Disordered" evidence="1">
    <location>
        <begin position="290"/>
        <end position="313"/>
    </location>
</feature>
<evidence type="ECO:0000256" key="1">
    <source>
        <dbReference type="SAM" id="MobiDB-lite"/>
    </source>
</evidence>
<dbReference type="Proteomes" id="UP000655830">
    <property type="component" value="Unassembled WGS sequence"/>
</dbReference>
<evidence type="ECO:0000313" key="3">
    <source>
        <dbReference type="EMBL" id="MBC8581298.1"/>
    </source>
</evidence>
<organism evidence="3 4">
    <name type="scientific">Zhenhengia yiwuensis</name>
    <dbReference type="NCBI Taxonomy" id="2763666"/>
    <lineage>
        <taxon>Bacteria</taxon>
        <taxon>Bacillati</taxon>
        <taxon>Bacillota</taxon>
        <taxon>Clostridia</taxon>
        <taxon>Lachnospirales</taxon>
        <taxon>Lachnospiraceae</taxon>
        <taxon>Zhenhengia</taxon>
    </lineage>
</organism>
<dbReference type="RefSeq" id="WP_249334139.1">
    <property type="nucleotide sequence ID" value="NZ_JACRSY010000044.1"/>
</dbReference>
<dbReference type="Pfam" id="PF04468">
    <property type="entry name" value="PSP1"/>
    <property type="match status" value="1"/>
</dbReference>
<evidence type="ECO:0000259" key="2">
    <source>
        <dbReference type="PROSITE" id="PS51411"/>
    </source>
</evidence>
<feature type="domain" description="PSP1 C-terminal" evidence="2">
    <location>
        <begin position="61"/>
        <end position="146"/>
    </location>
</feature>
<dbReference type="PANTHER" id="PTHR43830">
    <property type="entry name" value="PROTEIN PSP1"/>
    <property type="match status" value="1"/>
</dbReference>
<reference evidence="3" key="1">
    <citation type="submission" date="2020-08" db="EMBL/GenBank/DDBJ databases">
        <title>Genome public.</title>
        <authorList>
            <person name="Liu C."/>
            <person name="Sun Q."/>
        </authorList>
    </citation>
    <scope>NUCLEOTIDE SEQUENCE</scope>
    <source>
        <strain evidence="3">NSJ-12</strain>
    </source>
</reference>
<gene>
    <name evidence="3" type="ORF">H8718_17465</name>
</gene>
<accession>A0A926ENJ0</accession>
<feature type="compositionally biased region" description="Basic and acidic residues" evidence="1">
    <location>
        <begin position="299"/>
        <end position="313"/>
    </location>
</feature>
<dbReference type="PANTHER" id="PTHR43830:SF3">
    <property type="entry name" value="PROTEIN PSP1"/>
    <property type="match status" value="1"/>
</dbReference>
<protein>
    <submittedName>
        <fullName evidence="3">Stage 0 sporulation family protein</fullName>
    </submittedName>
</protein>
<proteinExistence type="predicted"/>
<dbReference type="PROSITE" id="PS51411">
    <property type="entry name" value="PSP1_C"/>
    <property type="match status" value="1"/>
</dbReference>
<evidence type="ECO:0000313" key="4">
    <source>
        <dbReference type="Proteomes" id="UP000655830"/>
    </source>
</evidence>
<dbReference type="NCBIfam" id="NF041131">
    <property type="entry name" value="RicT_YaaT_fam"/>
    <property type="match status" value="1"/>
</dbReference>
<comment type="caution">
    <text evidence="3">The sequence shown here is derived from an EMBL/GenBank/DDBJ whole genome shotgun (WGS) entry which is preliminary data.</text>
</comment>
<dbReference type="InterPro" id="IPR007557">
    <property type="entry name" value="PSP1_C"/>
</dbReference>
<dbReference type="GO" id="GO:0005737">
    <property type="term" value="C:cytoplasm"/>
    <property type="evidence" value="ECO:0007669"/>
    <property type="project" value="TreeGrafter"/>
</dbReference>
<dbReference type="EMBL" id="JACRSY010000044">
    <property type="protein sequence ID" value="MBC8581298.1"/>
    <property type="molecule type" value="Genomic_DNA"/>
</dbReference>
<dbReference type="InterPro" id="IPR047767">
    <property type="entry name" value="PSP1-like"/>
</dbReference>
<name>A0A926ENJ0_9FIRM</name>